<reference evidence="2 3" key="1">
    <citation type="submission" date="2017-11" db="EMBL/GenBank/DDBJ databases">
        <title>De novo assembly and phasing of dikaryotic genomes from two isolates of Puccinia coronata f. sp. avenae, the causal agent of oat crown rust.</title>
        <authorList>
            <person name="Miller M.E."/>
            <person name="Zhang Y."/>
            <person name="Omidvar V."/>
            <person name="Sperschneider J."/>
            <person name="Schwessinger B."/>
            <person name="Raley C."/>
            <person name="Palmer J.M."/>
            <person name="Garnica D."/>
            <person name="Upadhyaya N."/>
            <person name="Rathjen J."/>
            <person name="Taylor J.M."/>
            <person name="Park R.F."/>
            <person name="Dodds P.N."/>
            <person name="Hirsch C.D."/>
            <person name="Kianian S.F."/>
            <person name="Figueroa M."/>
        </authorList>
    </citation>
    <scope>NUCLEOTIDE SEQUENCE [LARGE SCALE GENOMIC DNA]</scope>
    <source>
        <strain evidence="2">12NC29</strain>
    </source>
</reference>
<evidence type="ECO:0000313" key="3">
    <source>
        <dbReference type="Proteomes" id="UP000235388"/>
    </source>
</evidence>
<feature type="compositionally biased region" description="Polar residues" evidence="1">
    <location>
        <begin position="1"/>
        <end position="11"/>
    </location>
</feature>
<sequence length="90" mass="9894">MPCSLQSTWNKPHQPPTKIDDHIAGEAEAGTTSTTIAHTASNAGLDGRTQVYIGCGHPIQKWAPHHRVNQGPIQIWWQNAQATEFDLVNN</sequence>
<dbReference type="Proteomes" id="UP000235388">
    <property type="component" value="Unassembled WGS sequence"/>
</dbReference>
<organism evidence="2 3">
    <name type="scientific">Puccinia coronata f. sp. avenae</name>
    <dbReference type="NCBI Taxonomy" id="200324"/>
    <lineage>
        <taxon>Eukaryota</taxon>
        <taxon>Fungi</taxon>
        <taxon>Dikarya</taxon>
        <taxon>Basidiomycota</taxon>
        <taxon>Pucciniomycotina</taxon>
        <taxon>Pucciniomycetes</taxon>
        <taxon>Pucciniales</taxon>
        <taxon>Pucciniaceae</taxon>
        <taxon>Puccinia</taxon>
    </lineage>
</organism>
<name>A0A2N5U3Y7_9BASI</name>
<evidence type="ECO:0000256" key="1">
    <source>
        <dbReference type="SAM" id="MobiDB-lite"/>
    </source>
</evidence>
<feature type="region of interest" description="Disordered" evidence="1">
    <location>
        <begin position="1"/>
        <end position="20"/>
    </location>
</feature>
<gene>
    <name evidence="2" type="ORF">PCANC_20229</name>
</gene>
<protein>
    <submittedName>
        <fullName evidence="2">Uncharacterized protein</fullName>
    </submittedName>
</protein>
<comment type="caution">
    <text evidence="2">The sequence shown here is derived from an EMBL/GenBank/DDBJ whole genome shotgun (WGS) entry which is preliminary data.</text>
</comment>
<accession>A0A2N5U3Y7</accession>
<dbReference type="AlphaFoldDB" id="A0A2N5U3Y7"/>
<proteinExistence type="predicted"/>
<evidence type="ECO:0000313" key="2">
    <source>
        <dbReference type="EMBL" id="PLW32398.1"/>
    </source>
</evidence>
<dbReference type="EMBL" id="PGCJ01000323">
    <property type="protein sequence ID" value="PLW32398.1"/>
    <property type="molecule type" value="Genomic_DNA"/>
</dbReference>
<keyword evidence="3" id="KW-1185">Reference proteome</keyword>